<evidence type="ECO:0000313" key="2">
    <source>
        <dbReference type="EMBL" id="KAK1361838.1"/>
    </source>
</evidence>
<organism evidence="2 3">
    <name type="scientific">Heracleum sosnowskyi</name>
    <dbReference type="NCBI Taxonomy" id="360622"/>
    <lineage>
        <taxon>Eukaryota</taxon>
        <taxon>Viridiplantae</taxon>
        <taxon>Streptophyta</taxon>
        <taxon>Embryophyta</taxon>
        <taxon>Tracheophyta</taxon>
        <taxon>Spermatophyta</taxon>
        <taxon>Magnoliopsida</taxon>
        <taxon>eudicotyledons</taxon>
        <taxon>Gunneridae</taxon>
        <taxon>Pentapetalae</taxon>
        <taxon>asterids</taxon>
        <taxon>campanulids</taxon>
        <taxon>Apiales</taxon>
        <taxon>Apiaceae</taxon>
        <taxon>Apioideae</taxon>
        <taxon>apioid superclade</taxon>
        <taxon>Tordylieae</taxon>
        <taxon>Tordyliinae</taxon>
        <taxon>Heracleum</taxon>
    </lineage>
</organism>
<keyword evidence="3" id="KW-1185">Reference proteome</keyword>
<evidence type="ECO:0000256" key="1">
    <source>
        <dbReference type="SAM" id="MobiDB-lite"/>
    </source>
</evidence>
<dbReference type="AlphaFoldDB" id="A0AAD8H8A5"/>
<name>A0AAD8H8A5_9APIA</name>
<reference evidence="2" key="1">
    <citation type="submission" date="2023-02" db="EMBL/GenBank/DDBJ databases">
        <title>Genome of toxic invasive species Heracleum sosnowskyi carries increased number of genes despite the absence of recent whole-genome duplications.</title>
        <authorList>
            <person name="Schelkunov M."/>
            <person name="Shtratnikova V."/>
            <person name="Makarenko M."/>
            <person name="Klepikova A."/>
            <person name="Omelchenko D."/>
            <person name="Novikova G."/>
            <person name="Obukhova E."/>
            <person name="Bogdanov V."/>
            <person name="Penin A."/>
            <person name="Logacheva M."/>
        </authorList>
    </citation>
    <scope>NUCLEOTIDE SEQUENCE</scope>
    <source>
        <strain evidence="2">Hsosn_3</strain>
        <tissue evidence="2">Leaf</tissue>
    </source>
</reference>
<protein>
    <submittedName>
        <fullName evidence="2">Uncharacterized protein</fullName>
    </submittedName>
</protein>
<accession>A0AAD8H8A5</accession>
<feature type="region of interest" description="Disordered" evidence="1">
    <location>
        <begin position="79"/>
        <end position="101"/>
    </location>
</feature>
<gene>
    <name evidence="2" type="ORF">POM88_046312</name>
</gene>
<reference evidence="2" key="2">
    <citation type="submission" date="2023-05" db="EMBL/GenBank/DDBJ databases">
        <authorList>
            <person name="Schelkunov M.I."/>
        </authorList>
    </citation>
    <scope>NUCLEOTIDE SEQUENCE</scope>
    <source>
        <strain evidence="2">Hsosn_3</strain>
        <tissue evidence="2">Leaf</tissue>
    </source>
</reference>
<comment type="caution">
    <text evidence="2">The sequence shown here is derived from an EMBL/GenBank/DDBJ whole genome shotgun (WGS) entry which is preliminary data.</text>
</comment>
<proteinExistence type="predicted"/>
<dbReference type="Proteomes" id="UP001237642">
    <property type="component" value="Unassembled WGS sequence"/>
</dbReference>
<dbReference type="EMBL" id="JAUIZM010000010">
    <property type="protein sequence ID" value="KAK1361838.1"/>
    <property type="molecule type" value="Genomic_DNA"/>
</dbReference>
<sequence>MFQDIIVDKTESPIVPIFYGSVTGEGHESSWKGKVNIVYKMKAVDFTTPIKTIGTVDGNVCSSKSGIVVIRLFKSEQHLKTSDDLDSDDETSTSDVHMGTSTTDATNLVAAQRHFQQLQHIKIP</sequence>
<evidence type="ECO:0000313" key="3">
    <source>
        <dbReference type="Proteomes" id="UP001237642"/>
    </source>
</evidence>